<dbReference type="InterPro" id="IPR011010">
    <property type="entry name" value="DNA_brk_join_enz"/>
</dbReference>
<dbReference type="EMBL" id="CP120984">
    <property type="protein sequence ID" value="WLQ69249.1"/>
    <property type="molecule type" value="Genomic_DNA"/>
</dbReference>
<reference evidence="2 3" key="1">
    <citation type="submission" date="2023-03" db="EMBL/GenBank/DDBJ databases">
        <title>Isolation and description of six Streptomyces strains from soil environments, able to metabolize different microbial glucans.</title>
        <authorList>
            <person name="Widen T."/>
            <person name="Larsbrink J."/>
        </authorList>
    </citation>
    <scope>NUCLEOTIDE SEQUENCE [LARGE SCALE GENOMIC DNA]</scope>
    <source>
        <strain evidence="2 3">Alt3</strain>
        <plasmid evidence="2 3">unnamed1</plasmid>
    </source>
</reference>
<accession>A0ABY9JR31</accession>
<keyword evidence="2" id="KW-0614">Plasmid</keyword>
<dbReference type="RefSeq" id="WP_306105324.1">
    <property type="nucleotide sequence ID" value="NZ_CP120984.1"/>
</dbReference>
<evidence type="ECO:0000313" key="3">
    <source>
        <dbReference type="Proteomes" id="UP001224433"/>
    </source>
</evidence>
<name>A0ABY9JR31_9ACTN</name>
<protein>
    <recommendedName>
        <fullName evidence="4">Core-binding (CB) domain-containing protein</fullName>
    </recommendedName>
</protein>
<organism evidence="2 3">
    <name type="scientific">Streptomyces glycanivorans</name>
    <dbReference type="NCBI Taxonomy" id="3033808"/>
    <lineage>
        <taxon>Bacteria</taxon>
        <taxon>Bacillati</taxon>
        <taxon>Actinomycetota</taxon>
        <taxon>Actinomycetes</taxon>
        <taxon>Kitasatosporales</taxon>
        <taxon>Streptomycetaceae</taxon>
        <taxon>Streptomyces</taxon>
    </lineage>
</organism>
<dbReference type="SUPFAM" id="SSF56349">
    <property type="entry name" value="DNA breaking-rejoining enzymes"/>
    <property type="match status" value="1"/>
</dbReference>
<evidence type="ECO:0000313" key="2">
    <source>
        <dbReference type="EMBL" id="WLQ69249.1"/>
    </source>
</evidence>
<dbReference type="InterPro" id="IPR013762">
    <property type="entry name" value="Integrase-like_cat_sf"/>
</dbReference>
<keyword evidence="3" id="KW-1185">Reference proteome</keyword>
<evidence type="ECO:0008006" key="4">
    <source>
        <dbReference type="Google" id="ProtNLM"/>
    </source>
</evidence>
<geneLocation type="plasmid" evidence="2 3">
    <name>unnamed1</name>
</geneLocation>
<dbReference type="Gene3D" id="1.10.443.10">
    <property type="entry name" value="Intergrase catalytic core"/>
    <property type="match status" value="1"/>
</dbReference>
<keyword evidence="1" id="KW-0233">DNA recombination</keyword>
<sequence>MSKIRDNKPAASCVGCFAWGQLPGRFCRACYTYGQLNSPDACAVCRREVPVHDGHCRLCRAQASWAVKAAGVNGEAAALAIFLRRVKHQQLFFANLQRPRNGGPPVGRQGRRVLKRAPGPAPALVMTGWIQPPLFTTTRDYRTFERERHADLGNPWLIRARRAARVLGEARGWTRWVASDVDRALVIVLSGHAEGESIRYTEIFPALRGRGLPVGRTAEVLDQLGLFTDDRTPAVDRWLDRKLDAVAPGIRGEVESWARTLLDGGPRSEPRARQTAWTYLNEIQSVLLEWSSRYDHLREVTREDIIAARDAASGKQRESRVVALRSLFRHAKRNGQVFRNPTHRIRVHRQAGGVAQPLGQADIDQAVASATTPDIKLITALAAVHAARPKMIRTMQLNDVDLGNGRITVAGHVRPLDDLTRQAVLDWLEHRRNRWPNTANPHLLITQKTAVELGPAGKLWTTRATRNLTATLERLRVDRQLEEALTHGADPLHLALVFGIDEKTAIRYADSARALLGEAAEQTSQ</sequence>
<gene>
    <name evidence="2" type="ORF">P8A20_37585</name>
</gene>
<evidence type="ECO:0000256" key="1">
    <source>
        <dbReference type="ARBA" id="ARBA00023172"/>
    </source>
</evidence>
<dbReference type="Proteomes" id="UP001224433">
    <property type="component" value="Plasmid unnamed1"/>
</dbReference>
<proteinExistence type="predicted"/>